<protein>
    <submittedName>
        <fullName evidence="1">3_t:CDS:1</fullName>
    </submittedName>
</protein>
<feature type="non-terminal residue" evidence="1">
    <location>
        <position position="40"/>
    </location>
</feature>
<evidence type="ECO:0000313" key="1">
    <source>
        <dbReference type="EMBL" id="CAG8856494.1"/>
    </source>
</evidence>
<reference evidence="1 2" key="1">
    <citation type="submission" date="2021-06" db="EMBL/GenBank/DDBJ databases">
        <authorList>
            <person name="Kallberg Y."/>
            <person name="Tangrot J."/>
            <person name="Rosling A."/>
        </authorList>
    </citation>
    <scope>NUCLEOTIDE SEQUENCE [LARGE SCALE GENOMIC DNA]</scope>
    <source>
        <strain evidence="1 2">120-4 pot B 10/14</strain>
    </source>
</reference>
<gene>
    <name evidence="1" type="ORF">GMARGA_LOCUS45315</name>
</gene>
<organism evidence="1 2">
    <name type="scientific">Gigaspora margarita</name>
    <dbReference type="NCBI Taxonomy" id="4874"/>
    <lineage>
        <taxon>Eukaryota</taxon>
        <taxon>Fungi</taxon>
        <taxon>Fungi incertae sedis</taxon>
        <taxon>Mucoromycota</taxon>
        <taxon>Glomeromycotina</taxon>
        <taxon>Glomeromycetes</taxon>
        <taxon>Diversisporales</taxon>
        <taxon>Gigasporaceae</taxon>
        <taxon>Gigaspora</taxon>
    </lineage>
</organism>
<feature type="non-terminal residue" evidence="1">
    <location>
        <position position="1"/>
    </location>
</feature>
<proteinExistence type="predicted"/>
<keyword evidence="2" id="KW-1185">Reference proteome</keyword>
<evidence type="ECO:0000313" key="2">
    <source>
        <dbReference type="Proteomes" id="UP000789901"/>
    </source>
</evidence>
<dbReference type="EMBL" id="CAJVQB010160661">
    <property type="protein sequence ID" value="CAG8856494.1"/>
    <property type="molecule type" value="Genomic_DNA"/>
</dbReference>
<dbReference type="Proteomes" id="UP000789901">
    <property type="component" value="Unassembled WGS sequence"/>
</dbReference>
<accession>A0ABN7XQZ7</accession>
<name>A0ABN7XQZ7_GIGMA</name>
<sequence length="40" mass="4935">IDTKFYETLKTKIEYEMEIDKLKNEYSKDIENKKPNLEDH</sequence>
<comment type="caution">
    <text evidence="1">The sequence shown here is derived from an EMBL/GenBank/DDBJ whole genome shotgun (WGS) entry which is preliminary data.</text>
</comment>